<feature type="region of interest" description="Disordered" evidence="1">
    <location>
        <begin position="1"/>
        <end position="133"/>
    </location>
</feature>
<feature type="compositionally biased region" description="Basic and acidic residues" evidence="1">
    <location>
        <begin position="1422"/>
        <end position="1433"/>
    </location>
</feature>
<reference evidence="3" key="1">
    <citation type="submission" date="2024-06" db="EMBL/GenBank/DDBJ databases">
        <title>Multi-omics analyses provide insights into the biosynthesis of the anticancer antibiotic pleurotin in Hohenbuehelia grisea.</title>
        <authorList>
            <person name="Weaver J.A."/>
            <person name="Alberti F."/>
        </authorList>
    </citation>
    <scope>NUCLEOTIDE SEQUENCE [LARGE SCALE GENOMIC DNA]</scope>
    <source>
        <strain evidence="3">T-177</strain>
    </source>
</reference>
<feature type="compositionally biased region" description="Basic and acidic residues" evidence="1">
    <location>
        <begin position="572"/>
        <end position="586"/>
    </location>
</feature>
<feature type="compositionally biased region" description="Polar residues" evidence="1">
    <location>
        <begin position="119"/>
        <end position="129"/>
    </location>
</feature>
<keyword evidence="3" id="KW-1185">Reference proteome</keyword>
<feature type="region of interest" description="Disordered" evidence="1">
    <location>
        <begin position="1058"/>
        <end position="1101"/>
    </location>
</feature>
<feature type="region of interest" description="Disordered" evidence="1">
    <location>
        <begin position="806"/>
        <end position="899"/>
    </location>
</feature>
<feature type="compositionally biased region" description="Basic and acidic residues" evidence="1">
    <location>
        <begin position="614"/>
        <end position="625"/>
    </location>
</feature>
<accession>A0ABR3J5J0</accession>
<feature type="compositionally biased region" description="Polar residues" evidence="1">
    <location>
        <begin position="886"/>
        <end position="896"/>
    </location>
</feature>
<feature type="compositionally biased region" description="Low complexity" evidence="1">
    <location>
        <begin position="85"/>
        <end position="96"/>
    </location>
</feature>
<feature type="compositionally biased region" description="Basic and acidic residues" evidence="1">
    <location>
        <begin position="404"/>
        <end position="429"/>
    </location>
</feature>
<feature type="region of interest" description="Disordered" evidence="1">
    <location>
        <begin position="389"/>
        <end position="702"/>
    </location>
</feature>
<feature type="region of interest" description="Disordered" evidence="1">
    <location>
        <begin position="726"/>
        <end position="762"/>
    </location>
</feature>
<sequence length="1725" mass="184233">MAHSEDNQALLPEERQTVKESVETGRVGEVEGSVASSEDAGSSKKTTDTAPAIQPTDPSAPANSAFDKSSEAPIPDSGTAESVGSTTAPAAPSVASQNPASAEPTSGARPTLVQLGNGPASTGSGSPATQHKKFTAVNISKKFFEKNSTASASSPSASSSSGLRSTGPLLRPAITTATSHPRLVTTKLTANSQSSTSPGPGWSRPSSATPSASGANPSPTPSVPNGASLFPQGSSASSLAPGASSMSSAPQLPHVSKLVQPQPRVPLAHSAVSATAQKGGVGGKTVWGNVKVAQSSPAPDSKVQNDFPTAAEVAQATTPVKLKAVDPKTSDAQESVVSSKQLRNEEADTFRGVHLDPNAHHWDEMEEDDDNFLDDVIDFGDGRQYKIEAVATQPSPEGSSLLDGRTHPTKDEIPVSKEERFADDFDRSWPRTRPSPSIPPRGLPSAAAHSVVSSSPASSHQHYSPQEQSRVLFNERSNRLEPYSSASHNGQHGQHGQHGFRGNHEQPFGNGKRMDYSTSPSESRRSRDLPSVHTNGPGNVQLLQKQAGNDLPQRPRAFSGSSGFSGHGPSIYRDRERDRDHSRRENPPATATFPSHSSRQRDGFNPGGSPVLGRDFRDSPTEQRGRRPFNSSMGPPPVPSHAKDGVRQLPPHLAQGPPSAGPHPRESQPFSRESRYPRAPSSVASSRSAMRSRSPSLSQRSGIAPSLVHGVAAELIAPHLSAPELDNARKDLMHTAAERAKQRRLQEEEEREREKERARKKAAEIEEKMKALEAEKLKEQQQLEEPKRPETIVKESEAIALIEEAVKSAQPHPARPNFQRTPSLQASQRVAAAAALSPTTPLTPAIQAETWRRKAQPPPVNKPLEPQHPETPTSAKPSFTAPPPSVLQQVESSLAETPSEDLEVVDFSDLGQLVGAPDGVTVPAAVSQRAQRPTAADFFDAPEEIETKPPSHEAAVWRRTDSSVATLEHDRSRAPQPKASGDHPVPPHAHAHFNVNQPSAVHPREMNHADDGQEQIITAPHHNAQLRTPRSQAFYKEATISALDDAMSRIKGALDGMHHLAGPPHEPHHDGHLPSGSTTSMPLEPSAASATSQKSLPKERWVPPALRPQKFDPELMEPFATGCEPPRSPKPAWNTYHVRLPRASQSREPIHKRQLYLATRPPLPARWEMLLSFDPPLFGMHRRDFSLNEALFGKPMFKGKIKYRVSLPRLRGTASGLRVSLPSPATAKPNGAGAFGRLSADGLSTWRKPAGPASPLSPKELDHSELNTMSRSPPPDLPAGATQSSDAHADQDSSKSDNGLVRQRSQPKMPAGSSVAFYRDSRVDAVETTPKTAVKFIVTSELDESNPEITVSAPSQGVRAPNGSASPRAASPSTPEFGIPPLASSKAESKASDGSTDRGPITPPPNHSATSPWSKSYPIKESPARGPDREHLKALWSQPSEKTGVAPVNSLQAISDDLPALPFTLQEVKSEGGTPPPTTAPSRISQHDITRSFQQVPSSSSSSSNSAAPQRTPLSPATTSSQAARPPAYAYAVPVAGQAWPAYSYPSPMMSPAQPMMYSPHPMGPSQLPPGRMPVNGHAPVYGQPVWVQQVPGQNPNMRSMPAPYSPQFVTYPAPGTPPMFAHSPQAVMQAPAHQNPSAGNRGRNVPMMSPVVSHAAAAHPMYPGSPILMHSPAMPVSQNHPYMPGRSQLRTDAAHSPAQAHHPQPPHPSPYTQVPPSSFSRTAW</sequence>
<feature type="region of interest" description="Disordered" evidence="1">
    <location>
        <begin position="963"/>
        <end position="984"/>
    </location>
</feature>
<feature type="compositionally biased region" description="Polar residues" evidence="1">
    <location>
        <begin position="1507"/>
        <end position="1522"/>
    </location>
</feature>
<gene>
    <name evidence="2" type="ORF">HGRIS_007605</name>
</gene>
<feature type="compositionally biased region" description="Low complexity" evidence="1">
    <location>
        <begin position="1360"/>
        <end position="1375"/>
    </location>
</feature>
<feature type="compositionally biased region" description="Polar residues" evidence="1">
    <location>
        <begin position="186"/>
        <end position="217"/>
    </location>
</feature>
<feature type="compositionally biased region" description="Polar residues" evidence="1">
    <location>
        <begin position="332"/>
        <end position="341"/>
    </location>
</feature>
<feature type="region of interest" description="Disordered" evidence="1">
    <location>
        <begin position="1216"/>
        <end position="1316"/>
    </location>
</feature>
<organism evidence="2 3">
    <name type="scientific">Hohenbuehelia grisea</name>
    <dbReference type="NCBI Taxonomy" id="104357"/>
    <lineage>
        <taxon>Eukaryota</taxon>
        <taxon>Fungi</taxon>
        <taxon>Dikarya</taxon>
        <taxon>Basidiomycota</taxon>
        <taxon>Agaricomycotina</taxon>
        <taxon>Agaricomycetes</taxon>
        <taxon>Agaricomycetidae</taxon>
        <taxon>Agaricales</taxon>
        <taxon>Pleurotineae</taxon>
        <taxon>Pleurotaceae</taxon>
        <taxon>Hohenbuehelia</taxon>
    </lineage>
</organism>
<dbReference type="EMBL" id="JASNQZ010000011">
    <property type="protein sequence ID" value="KAL0950847.1"/>
    <property type="molecule type" value="Genomic_DNA"/>
</dbReference>
<protein>
    <submittedName>
        <fullName evidence="2">Uncharacterized protein</fullName>
    </submittedName>
</protein>
<feature type="compositionally biased region" description="Polar residues" evidence="1">
    <location>
        <begin position="1712"/>
        <end position="1725"/>
    </location>
</feature>
<feature type="compositionally biased region" description="Basic and acidic residues" evidence="1">
    <location>
        <begin position="1"/>
        <end position="29"/>
    </location>
</feature>
<feature type="compositionally biased region" description="Polar residues" evidence="1">
    <location>
        <begin position="461"/>
        <end position="471"/>
    </location>
</feature>
<evidence type="ECO:0000313" key="3">
    <source>
        <dbReference type="Proteomes" id="UP001556367"/>
    </source>
</evidence>
<proteinExistence type="predicted"/>
<feature type="compositionally biased region" description="Polar residues" evidence="1">
    <location>
        <begin position="532"/>
        <end position="547"/>
    </location>
</feature>
<feature type="region of interest" description="Disordered" evidence="1">
    <location>
        <begin position="325"/>
        <end position="352"/>
    </location>
</feature>
<feature type="compositionally biased region" description="Low complexity" evidence="1">
    <location>
        <begin position="558"/>
        <end position="568"/>
    </location>
</feature>
<feature type="compositionally biased region" description="Low complexity" evidence="1">
    <location>
        <begin position="831"/>
        <end position="845"/>
    </location>
</feature>
<evidence type="ECO:0000313" key="2">
    <source>
        <dbReference type="EMBL" id="KAL0950847.1"/>
    </source>
</evidence>
<feature type="region of interest" description="Disordered" evidence="1">
    <location>
        <begin position="1673"/>
        <end position="1725"/>
    </location>
</feature>
<feature type="compositionally biased region" description="Basic and acidic residues" evidence="1">
    <location>
        <begin position="342"/>
        <end position="352"/>
    </location>
</feature>
<dbReference type="Proteomes" id="UP001556367">
    <property type="component" value="Unassembled WGS sequence"/>
</dbReference>
<feature type="region of interest" description="Disordered" evidence="1">
    <location>
        <begin position="147"/>
        <end position="266"/>
    </location>
</feature>
<comment type="caution">
    <text evidence="2">The sequence shown here is derived from an EMBL/GenBank/DDBJ whole genome shotgun (WGS) entry which is preliminary data.</text>
</comment>
<feature type="compositionally biased region" description="Polar residues" evidence="1">
    <location>
        <begin position="818"/>
        <end position="828"/>
    </location>
</feature>
<name>A0ABR3J5J0_9AGAR</name>
<feature type="compositionally biased region" description="Low complexity" evidence="1">
    <location>
        <begin position="148"/>
        <end position="171"/>
    </location>
</feature>
<feature type="compositionally biased region" description="Low complexity" evidence="1">
    <location>
        <begin position="677"/>
        <end position="698"/>
    </location>
</feature>
<feature type="compositionally biased region" description="Low complexity" evidence="1">
    <location>
        <begin position="234"/>
        <end position="249"/>
    </location>
</feature>
<feature type="compositionally biased region" description="Basic and acidic residues" evidence="1">
    <location>
        <begin position="963"/>
        <end position="973"/>
    </location>
</feature>
<feature type="region of interest" description="Disordered" evidence="1">
    <location>
        <begin position="1347"/>
        <end position="1524"/>
    </location>
</feature>
<feature type="compositionally biased region" description="Low complexity" evidence="1">
    <location>
        <begin position="444"/>
        <end position="460"/>
    </location>
</feature>
<evidence type="ECO:0000256" key="1">
    <source>
        <dbReference type="SAM" id="MobiDB-lite"/>
    </source>
</evidence>